<dbReference type="GO" id="GO:0005634">
    <property type="term" value="C:nucleus"/>
    <property type="evidence" value="ECO:0007669"/>
    <property type="project" value="UniProtKB-SubCell"/>
</dbReference>
<dbReference type="PROSITE" id="PS50888">
    <property type="entry name" value="BHLH"/>
    <property type="match status" value="1"/>
</dbReference>
<keyword evidence="9" id="KW-1185">Reference proteome</keyword>
<feature type="compositionally biased region" description="Basic and acidic residues" evidence="6">
    <location>
        <begin position="502"/>
        <end position="512"/>
    </location>
</feature>
<dbReference type="InterPro" id="IPR051098">
    <property type="entry name" value="NeuroDiff_E-box_TFs"/>
</dbReference>
<comment type="caution">
    <text evidence="8">The sequence shown here is derived from an EMBL/GenBank/DDBJ whole genome shotgun (WGS) entry which is preliminary data.</text>
</comment>
<feature type="region of interest" description="Disordered" evidence="6">
    <location>
        <begin position="1"/>
        <end position="21"/>
    </location>
</feature>
<feature type="compositionally biased region" description="Polar residues" evidence="6">
    <location>
        <begin position="490"/>
        <end position="500"/>
    </location>
</feature>
<dbReference type="Pfam" id="PF00010">
    <property type="entry name" value="HLH"/>
    <property type="match status" value="1"/>
</dbReference>
<dbReference type="PANTHER" id="PTHR11793:SF13">
    <property type="entry name" value="PROTEIN DAUGHTERLESS"/>
    <property type="match status" value="1"/>
</dbReference>
<feature type="region of interest" description="Disordered" evidence="6">
    <location>
        <begin position="470"/>
        <end position="580"/>
    </location>
</feature>
<reference evidence="8 9" key="1">
    <citation type="journal article" date="2023" name="Sci. Data">
        <title>Genome assembly of the Korean intertidal mud-creeper Batillaria attramentaria.</title>
        <authorList>
            <person name="Patra A.K."/>
            <person name="Ho P.T."/>
            <person name="Jun S."/>
            <person name="Lee S.J."/>
            <person name="Kim Y."/>
            <person name="Won Y.J."/>
        </authorList>
    </citation>
    <scope>NUCLEOTIDE SEQUENCE [LARGE SCALE GENOMIC DNA]</scope>
    <source>
        <strain evidence="8">Wonlab-2016</strain>
    </source>
</reference>
<dbReference type="Gene3D" id="4.10.280.10">
    <property type="entry name" value="Helix-loop-helix DNA-binding domain"/>
    <property type="match status" value="1"/>
</dbReference>
<dbReference type="EMBL" id="JACVVK020000363">
    <property type="protein sequence ID" value="KAK7476871.1"/>
    <property type="molecule type" value="Genomic_DNA"/>
</dbReference>
<dbReference type="CDD" id="cd18943">
    <property type="entry name" value="bHLH_E-protein_E47-like"/>
    <property type="match status" value="1"/>
</dbReference>
<keyword evidence="3" id="KW-0238">DNA-binding</keyword>
<evidence type="ECO:0000256" key="3">
    <source>
        <dbReference type="ARBA" id="ARBA00023125"/>
    </source>
</evidence>
<feature type="compositionally biased region" description="Basic and acidic residues" evidence="6">
    <location>
        <begin position="1"/>
        <end position="11"/>
    </location>
</feature>
<evidence type="ECO:0000313" key="8">
    <source>
        <dbReference type="EMBL" id="KAK7476871.1"/>
    </source>
</evidence>
<dbReference type="InterPro" id="IPR011598">
    <property type="entry name" value="bHLH_dom"/>
</dbReference>
<evidence type="ECO:0000256" key="5">
    <source>
        <dbReference type="ARBA" id="ARBA00023242"/>
    </source>
</evidence>
<feature type="compositionally biased region" description="Polar residues" evidence="6">
    <location>
        <begin position="472"/>
        <end position="481"/>
    </location>
</feature>
<dbReference type="AlphaFoldDB" id="A0ABD0JPC3"/>
<feature type="compositionally biased region" description="Low complexity" evidence="6">
    <location>
        <begin position="523"/>
        <end position="548"/>
    </location>
</feature>
<dbReference type="InterPro" id="IPR036638">
    <property type="entry name" value="HLH_DNA-bd_sf"/>
</dbReference>
<evidence type="ECO:0000313" key="9">
    <source>
        <dbReference type="Proteomes" id="UP001519460"/>
    </source>
</evidence>
<feature type="compositionally biased region" description="Polar residues" evidence="6">
    <location>
        <begin position="86"/>
        <end position="97"/>
    </location>
</feature>
<dbReference type="SUPFAM" id="SSF47459">
    <property type="entry name" value="HLH, helix-loop-helix DNA-binding domain"/>
    <property type="match status" value="1"/>
</dbReference>
<gene>
    <name evidence="8" type="ORF">BaRGS_00031874</name>
</gene>
<feature type="compositionally biased region" description="Basic and acidic residues" evidence="6">
    <location>
        <begin position="643"/>
        <end position="652"/>
    </location>
</feature>
<dbReference type="PANTHER" id="PTHR11793">
    <property type="entry name" value="BASIC HELIX-LOOP-HELIX TRANSCRIPTION FACTOR"/>
    <property type="match status" value="1"/>
</dbReference>
<accession>A0ABD0JPC3</accession>
<evidence type="ECO:0000256" key="1">
    <source>
        <dbReference type="ARBA" id="ARBA00004123"/>
    </source>
</evidence>
<evidence type="ECO:0000256" key="6">
    <source>
        <dbReference type="SAM" id="MobiDB-lite"/>
    </source>
</evidence>
<feature type="region of interest" description="Disordered" evidence="6">
    <location>
        <begin position="37"/>
        <end position="98"/>
    </location>
</feature>
<keyword evidence="2" id="KW-0805">Transcription regulation</keyword>
<name>A0ABD0JPC3_9CAEN</name>
<feature type="region of interest" description="Disordered" evidence="6">
    <location>
        <begin position="110"/>
        <end position="152"/>
    </location>
</feature>
<feature type="compositionally biased region" description="Polar residues" evidence="6">
    <location>
        <begin position="137"/>
        <end position="151"/>
    </location>
</feature>
<feature type="region of interest" description="Disordered" evidence="6">
    <location>
        <begin position="643"/>
        <end position="682"/>
    </location>
</feature>
<feature type="compositionally biased region" description="Low complexity" evidence="6">
    <location>
        <begin position="69"/>
        <end position="85"/>
    </location>
</feature>
<organism evidence="8 9">
    <name type="scientific">Batillaria attramentaria</name>
    <dbReference type="NCBI Taxonomy" id="370345"/>
    <lineage>
        <taxon>Eukaryota</taxon>
        <taxon>Metazoa</taxon>
        <taxon>Spiralia</taxon>
        <taxon>Lophotrochozoa</taxon>
        <taxon>Mollusca</taxon>
        <taxon>Gastropoda</taxon>
        <taxon>Caenogastropoda</taxon>
        <taxon>Sorbeoconcha</taxon>
        <taxon>Cerithioidea</taxon>
        <taxon>Batillariidae</taxon>
        <taxon>Batillaria</taxon>
    </lineage>
</organism>
<feature type="domain" description="BHLH" evidence="7">
    <location>
        <begin position="571"/>
        <end position="624"/>
    </location>
</feature>
<evidence type="ECO:0000256" key="2">
    <source>
        <dbReference type="ARBA" id="ARBA00023015"/>
    </source>
</evidence>
<dbReference type="GO" id="GO:0003677">
    <property type="term" value="F:DNA binding"/>
    <property type="evidence" value="ECO:0007669"/>
    <property type="project" value="UniProtKB-KW"/>
</dbReference>
<keyword evidence="4" id="KW-0804">Transcription</keyword>
<evidence type="ECO:0000256" key="4">
    <source>
        <dbReference type="ARBA" id="ARBA00023163"/>
    </source>
</evidence>
<dbReference type="SMART" id="SM00353">
    <property type="entry name" value="HLH"/>
    <property type="match status" value="1"/>
</dbReference>
<feature type="compositionally biased region" description="Basic and acidic residues" evidence="6">
    <location>
        <begin position="562"/>
        <end position="580"/>
    </location>
</feature>
<keyword evidence="5" id="KW-0539">Nucleus</keyword>
<dbReference type="Proteomes" id="UP001519460">
    <property type="component" value="Unassembled WGS sequence"/>
</dbReference>
<comment type="subcellular location">
    <subcellularLocation>
        <location evidence="1">Nucleus</location>
    </subcellularLocation>
</comment>
<proteinExistence type="predicted"/>
<evidence type="ECO:0000259" key="7">
    <source>
        <dbReference type="PROSITE" id="PS50888"/>
    </source>
</evidence>
<dbReference type="FunFam" id="4.10.280.10:FF:000001">
    <property type="entry name" value="Putative transcription factor 12"/>
    <property type="match status" value="1"/>
</dbReference>
<protein>
    <recommendedName>
        <fullName evidence="7">BHLH domain-containing protein</fullName>
    </recommendedName>
</protein>
<sequence length="682" mass="73265">MDSQIKEKDEGQSDPPWEPIASLWKSWHQIHLMGPKITGRGPGGYPHPVSPNQEAMLASGLPPMSTFRGSTMPPTSSGYSGSSPTVNGSQPPAQQTHDALGKALASIYSTEQTSSSYGGSNPTTPVSSPPPITGSSQQWHRPNNTSATSPHYESHLHSLVQADVCAHNDVYPQSRMEERLDLDDAIHVLRNHAEGQPLPGMPGHRIGPAGSHPGLPPAMMPSSHSNGIMGPVPPYPPLMGSHIDSHMCQNFLPLPLLGWRYKRLLESSALGVAMWRAGMVKRNAALLTSKTDGSAEKNRLVLGGEAVTHPLQHGQEGERCLPVSAGIQVRTRVWCLRASEWDVFREMFGAVVTREKILSYVPFVELPLFNVGLALRGAPAPATTTTSPTIAIATTATTVATETMSTTGPPTGVFGEPDLSFPGREELAANVSTNKNHPISPPSAAVSPQLAKHPQLLLLFGSHPAPIAERGVSQTTVSSEQKPPFEAGSHTETSSEQNTGIKVEKAEKKVGADSEESGSKQDTTTTKPAKAANTTAIQSSSSSGPSASKRARSGEDDPDESPETKAERERLRRQANNARERVRVRDINEAFKELGQMVTMHTTSSQPLTKLMVLQQAVNVITALESQVRERNLNPKAACLKRREEEKTEELPGRALNDDLAPQGHLAGKVAPESGKDVNPWW</sequence>